<gene>
    <name evidence="2" type="ORF">FB45DRAFT_1034749</name>
</gene>
<protein>
    <submittedName>
        <fullName evidence="2">Uncharacterized protein</fullName>
    </submittedName>
</protein>
<evidence type="ECO:0000313" key="2">
    <source>
        <dbReference type="EMBL" id="KAJ7616431.1"/>
    </source>
</evidence>
<feature type="region of interest" description="Disordered" evidence="1">
    <location>
        <begin position="123"/>
        <end position="143"/>
    </location>
</feature>
<keyword evidence="3" id="KW-1185">Reference proteome</keyword>
<dbReference type="AlphaFoldDB" id="A0AAD7BBI8"/>
<dbReference type="Proteomes" id="UP001221142">
    <property type="component" value="Unassembled WGS sequence"/>
</dbReference>
<name>A0AAD7BBI8_9AGAR</name>
<organism evidence="2 3">
    <name type="scientific">Roridomyces roridus</name>
    <dbReference type="NCBI Taxonomy" id="1738132"/>
    <lineage>
        <taxon>Eukaryota</taxon>
        <taxon>Fungi</taxon>
        <taxon>Dikarya</taxon>
        <taxon>Basidiomycota</taxon>
        <taxon>Agaricomycotina</taxon>
        <taxon>Agaricomycetes</taxon>
        <taxon>Agaricomycetidae</taxon>
        <taxon>Agaricales</taxon>
        <taxon>Marasmiineae</taxon>
        <taxon>Mycenaceae</taxon>
        <taxon>Roridomyces</taxon>
    </lineage>
</organism>
<sequence length="143" mass="14875">MDTFTTIPTKADETLPPTNADGGGGTSGQCVVSKEDLALPPTNADGGGGTSGHQRLTGRLSNSKMGVRDKRGTSDGHIITVTPPLFLPLPSPRLAPSMTIVLVSRAISHTSTQAADLLPTQRKAMGQRPQDLPGIYGHLPRGL</sequence>
<proteinExistence type="predicted"/>
<reference evidence="2" key="1">
    <citation type="submission" date="2023-03" db="EMBL/GenBank/DDBJ databases">
        <title>Massive genome expansion in bonnet fungi (Mycena s.s.) driven by repeated elements and novel gene families across ecological guilds.</title>
        <authorList>
            <consortium name="Lawrence Berkeley National Laboratory"/>
            <person name="Harder C.B."/>
            <person name="Miyauchi S."/>
            <person name="Viragh M."/>
            <person name="Kuo A."/>
            <person name="Thoen E."/>
            <person name="Andreopoulos B."/>
            <person name="Lu D."/>
            <person name="Skrede I."/>
            <person name="Drula E."/>
            <person name="Henrissat B."/>
            <person name="Morin E."/>
            <person name="Kohler A."/>
            <person name="Barry K."/>
            <person name="LaButti K."/>
            <person name="Morin E."/>
            <person name="Salamov A."/>
            <person name="Lipzen A."/>
            <person name="Mereny Z."/>
            <person name="Hegedus B."/>
            <person name="Baldrian P."/>
            <person name="Stursova M."/>
            <person name="Weitz H."/>
            <person name="Taylor A."/>
            <person name="Grigoriev I.V."/>
            <person name="Nagy L.G."/>
            <person name="Martin F."/>
            <person name="Kauserud H."/>
        </authorList>
    </citation>
    <scope>NUCLEOTIDE SEQUENCE</scope>
    <source>
        <strain evidence="2">9284</strain>
    </source>
</reference>
<evidence type="ECO:0000313" key="3">
    <source>
        <dbReference type="Proteomes" id="UP001221142"/>
    </source>
</evidence>
<comment type="caution">
    <text evidence="2">The sequence shown here is derived from an EMBL/GenBank/DDBJ whole genome shotgun (WGS) entry which is preliminary data.</text>
</comment>
<feature type="region of interest" description="Disordered" evidence="1">
    <location>
        <begin position="1"/>
        <end position="78"/>
    </location>
</feature>
<evidence type="ECO:0000256" key="1">
    <source>
        <dbReference type="SAM" id="MobiDB-lite"/>
    </source>
</evidence>
<accession>A0AAD7BBI8</accession>
<dbReference type="EMBL" id="JARKIF010000022">
    <property type="protein sequence ID" value="KAJ7616431.1"/>
    <property type="molecule type" value="Genomic_DNA"/>
</dbReference>